<dbReference type="InterPro" id="IPR045669">
    <property type="entry name" value="FHIP_C"/>
</dbReference>
<proteinExistence type="inferred from homology"/>
<dbReference type="OrthoDB" id="5350595at2759"/>
<organism evidence="5 6">
    <name type="scientific">Lutzomyia longipalpis</name>
    <name type="common">Sand fly</name>
    <dbReference type="NCBI Taxonomy" id="7200"/>
    <lineage>
        <taxon>Eukaryota</taxon>
        <taxon>Metazoa</taxon>
        <taxon>Ecdysozoa</taxon>
        <taxon>Arthropoda</taxon>
        <taxon>Hexapoda</taxon>
        <taxon>Insecta</taxon>
        <taxon>Pterygota</taxon>
        <taxon>Neoptera</taxon>
        <taxon>Endopterygota</taxon>
        <taxon>Diptera</taxon>
        <taxon>Nematocera</taxon>
        <taxon>Psychodoidea</taxon>
        <taxon>Psychodidae</taxon>
        <taxon>Lutzomyia</taxon>
        <taxon>Lutzomyia</taxon>
    </lineage>
</organism>
<dbReference type="GeneID" id="129786369"/>
<evidence type="ECO:0000256" key="2">
    <source>
        <dbReference type="SAM" id="MobiDB-lite"/>
    </source>
</evidence>
<dbReference type="VEuPathDB" id="VectorBase:LLONM1_000245"/>
<dbReference type="Pfam" id="PF19314">
    <property type="entry name" value="DUF5917"/>
    <property type="match status" value="1"/>
</dbReference>
<feature type="compositionally biased region" description="Polar residues" evidence="2">
    <location>
        <begin position="233"/>
        <end position="248"/>
    </location>
</feature>
<dbReference type="Pfam" id="PF19311">
    <property type="entry name" value="KELAA"/>
    <property type="match status" value="1"/>
</dbReference>
<reference evidence="4" key="2">
    <citation type="journal article" date="2020" name="BMC">
        <title>Leishmania infection induces a limited differential gene expression in the sand fly midgut.</title>
        <authorList>
            <person name="Coutinho-Abreu I.V."/>
            <person name="Serafim T.D."/>
            <person name="Meneses C."/>
            <person name="Kamhawi S."/>
            <person name="Oliveira F."/>
            <person name="Valenzuela J.G."/>
        </authorList>
    </citation>
    <scope>NUCLEOTIDE SEQUENCE</scope>
    <source>
        <strain evidence="4">Jacobina</strain>
        <tissue evidence="4">Midgut</tissue>
    </source>
</reference>
<sequence>MFSCGRLKVLDKMFGRLSDALQSAADVLAPPPTPQQDFEYHWRIVRNFYADDRDLPRVHITNTNVPVHLEEMLQILVKEQSPDAEKDVQKSRECLEYMLETNPLDFLAERAILDAPPGIRVHILSWIRRFLSCLDDPPINHSSVFLPLQKLLTLCNGNGSPYEKEEILLLSTVAALVRKNPSYVNLFLPSHQHLVPLTSTLRGMSPTKTPVRNPLFDCSKESKRISLVPEEPTVSTTSDNTPNGQPEQADQPDPEVCDSNSSHRDSVSSSKAPPFTCDCDDKEDRFTLLETIMLYLDSPDHTIVVRAGEAALILTSLPSIDLSCCAMKGSLDDFGTYLMEKVWYLCQRIPEDMNPEDIEDANVSWGLNPRDSDAPEFIGRPQLVEFLAWLDYADCVSKECENLHPHLGDKFRNLVLEYYIEPSLLDANAPFMLLLMAKIVRQIHSPAFLNEIATWLVAEENISDIVGGDCLLTILIDNCQYNTHLVFHTLLFVESLLDNPNERILHAMLFCYLNRRGYCDPTTQTTQTWSDEEDERQKRRGSATIAIKSRTLAPSNIMKIINCFLLLLPRQMVNEGVGTCYEEYMKDANQHYKTWIKKTENFNWPIEAIFPDKEDATPECISPISGAVVPSRGPKRESQCNDSGISEENFYEGPLLKLLFRHIRCMPTQPYEFNLGIIAVMSKLALLPHPYLHEILLNPEISVAPGASTLWSVLQDVARQLLLEIPRIEGFQEKIAQTEERLLTNPPLISEPSDRNEMLFEAIVVLKEFCKELAAIAFVKYNRSTE</sequence>
<dbReference type="AlphaFoldDB" id="A0A1B0GH00"/>
<keyword evidence="6" id="KW-1185">Reference proteome</keyword>
<dbReference type="InterPro" id="IPR019384">
    <property type="entry name" value="FHIP"/>
</dbReference>
<protein>
    <recommendedName>
        <fullName evidence="3">FHF complex subunit HOOK-interacting protein C-terminal domain-containing protein</fullName>
    </recommendedName>
</protein>
<evidence type="ECO:0000259" key="3">
    <source>
        <dbReference type="Pfam" id="PF19314"/>
    </source>
</evidence>
<evidence type="ECO:0000313" key="6">
    <source>
        <dbReference type="Proteomes" id="UP000092461"/>
    </source>
</evidence>
<comment type="similarity">
    <text evidence="1">Belongs to the FHIP family.</text>
</comment>
<dbReference type="PANTHER" id="PTHR21705">
    <property type="entry name" value="RAI16 PROTEIN-RELATED"/>
    <property type="match status" value="1"/>
</dbReference>
<name>A0A1B0GH00_LUTLO</name>
<dbReference type="Pfam" id="PF10257">
    <property type="entry name" value="RAI16-like"/>
    <property type="match status" value="1"/>
</dbReference>
<dbReference type="Proteomes" id="UP000092461">
    <property type="component" value="Unassembled WGS sequence"/>
</dbReference>
<evidence type="ECO:0000313" key="4">
    <source>
        <dbReference type="EMBL" id="MBC1172997.1"/>
    </source>
</evidence>
<dbReference type="EMBL" id="GITU01004294">
    <property type="protein sequence ID" value="MBC1172997.1"/>
    <property type="molecule type" value="Transcribed_RNA"/>
</dbReference>
<dbReference type="InterPro" id="IPR045668">
    <property type="entry name" value="FHIP_KELAA_motif"/>
</dbReference>
<evidence type="ECO:0000313" key="5">
    <source>
        <dbReference type="EnsemblMetazoa" id="LLOJ000272-PA"/>
    </source>
</evidence>
<dbReference type="VEuPathDB" id="VectorBase:LLOJ000272"/>
<dbReference type="PANTHER" id="PTHR21705:SF12">
    <property type="entry name" value="FHF COMPLEX SUBUNIT HOOK-INTERACTING PROTEIN C-TERMINAL DOMAIN-CONTAINING PROTEIN"/>
    <property type="match status" value="1"/>
</dbReference>
<reference evidence="5" key="3">
    <citation type="submission" date="2020-05" db="UniProtKB">
        <authorList>
            <consortium name="EnsemblMetazoa"/>
        </authorList>
    </citation>
    <scope>IDENTIFICATION</scope>
    <source>
        <strain evidence="5">Jacobina</strain>
    </source>
</reference>
<feature type="region of interest" description="Disordered" evidence="2">
    <location>
        <begin position="227"/>
        <end position="274"/>
    </location>
</feature>
<dbReference type="EnsemblMetazoa" id="LLOJ000272-RA">
    <property type="protein sequence ID" value="LLOJ000272-PA"/>
    <property type="gene ID" value="LLOJ000272"/>
</dbReference>
<feature type="domain" description="FHF complex subunit HOOK-interacting protein C-terminal" evidence="3">
    <location>
        <begin position="652"/>
        <end position="743"/>
    </location>
</feature>
<dbReference type="KEGG" id="lll:129786369"/>
<reference evidence="6" key="1">
    <citation type="submission" date="2012-05" db="EMBL/GenBank/DDBJ databases">
        <title>Whole Genome Assembly of Lutzomyia longipalpis.</title>
        <authorList>
            <person name="Richards S."/>
            <person name="Qu C."/>
            <person name="Dillon R."/>
            <person name="Worley K."/>
            <person name="Scherer S."/>
            <person name="Batterton M."/>
            <person name="Taylor A."/>
            <person name="Hawes A."/>
            <person name="Hernandez B."/>
            <person name="Kovar C."/>
            <person name="Mandapat C."/>
            <person name="Pham C."/>
            <person name="Qu C."/>
            <person name="Jing C."/>
            <person name="Bess C."/>
            <person name="Bandaranaike D."/>
            <person name="Ngo D."/>
            <person name="Ongeri F."/>
            <person name="Arias F."/>
            <person name="Lara F."/>
            <person name="Weissenberger G."/>
            <person name="Kamau G."/>
            <person name="Han H."/>
            <person name="Shen H."/>
            <person name="Dinh H."/>
            <person name="Khalil I."/>
            <person name="Jones J."/>
            <person name="Shafer J."/>
            <person name="Jayaseelan J."/>
            <person name="Quiroz J."/>
            <person name="Blankenburg K."/>
            <person name="Nguyen L."/>
            <person name="Jackson L."/>
            <person name="Francisco L."/>
            <person name="Tang L.-Y."/>
            <person name="Pu L.-L."/>
            <person name="Perales L."/>
            <person name="Lorensuhewa L."/>
            <person name="Munidasa M."/>
            <person name="Coyle M."/>
            <person name="Taylor M."/>
            <person name="Puazo M."/>
            <person name="Firestine M."/>
            <person name="Scheel M."/>
            <person name="Javaid M."/>
            <person name="Wang M."/>
            <person name="Li M."/>
            <person name="Tabassum N."/>
            <person name="Saada N."/>
            <person name="Osuji N."/>
            <person name="Aqrawi P."/>
            <person name="Fu Q."/>
            <person name="Thornton R."/>
            <person name="Raj R."/>
            <person name="Goodspeed R."/>
            <person name="Mata R."/>
            <person name="Najjar R."/>
            <person name="Gubbala S."/>
            <person name="Lee S."/>
            <person name="Denson S."/>
            <person name="Patil S."/>
            <person name="Macmil S."/>
            <person name="Qi S."/>
            <person name="Matskevitch T."/>
            <person name="Palculict T."/>
            <person name="Mathew T."/>
            <person name="Vee V."/>
            <person name="Velamala V."/>
            <person name="Korchina V."/>
            <person name="Cai W."/>
            <person name="Liu W."/>
            <person name="Dai W."/>
            <person name="Zou X."/>
            <person name="Zhu Y."/>
            <person name="Zhang Y."/>
            <person name="Wu Y.-Q."/>
            <person name="Xin Y."/>
            <person name="Nazarath L."/>
            <person name="Kovar C."/>
            <person name="Han Y."/>
            <person name="Muzny D."/>
            <person name="Gibbs R."/>
        </authorList>
    </citation>
    <scope>NUCLEOTIDE SEQUENCE [LARGE SCALE GENOMIC DNA]</scope>
    <source>
        <strain evidence="6">Jacobina</strain>
    </source>
</reference>
<evidence type="ECO:0000256" key="1">
    <source>
        <dbReference type="ARBA" id="ARBA00024336"/>
    </source>
</evidence>
<dbReference type="RefSeq" id="XP_055677325.1">
    <property type="nucleotide sequence ID" value="XM_055821350.1"/>
</dbReference>
<dbReference type="EMBL" id="AJWK01001012">
    <property type="status" value="NOT_ANNOTATED_CDS"/>
    <property type="molecule type" value="Genomic_DNA"/>
</dbReference>
<accession>A0A1B0GH00</accession>